<protein>
    <submittedName>
        <fullName evidence="1">Uncharacterized protein</fullName>
    </submittedName>
</protein>
<name>A0A8T0EGG8_ARGBR</name>
<dbReference type="AlphaFoldDB" id="A0A8T0EGG8"/>
<organism evidence="1 2">
    <name type="scientific">Argiope bruennichi</name>
    <name type="common">Wasp spider</name>
    <name type="synonym">Aranea bruennichi</name>
    <dbReference type="NCBI Taxonomy" id="94029"/>
    <lineage>
        <taxon>Eukaryota</taxon>
        <taxon>Metazoa</taxon>
        <taxon>Ecdysozoa</taxon>
        <taxon>Arthropoda</taxon>
        <taxon>Chelicerata</taxon>
        <taxon>Arachnida</taxon>
        <taxon>Araneae</taxon>
        <taxon>Araneomorphae</taxon>
        <taxon>Entelegynae</taxon>
        <taxon>Araneoidea</taxon>
        <taxon>Araneidae</taxon>
        <taxon>Argiope</taxon>
    </lineage>
</organism>
<dbReference type="Proteomes" id="UP000807504">
    <property type="component" value="Unassembled WGS sequence"/>
</dbReference>
<accession>A0A8T0EGG8</accession>
<reference evidence="1" key="2">
    <citation type="submission" date="2020-06" db="EMBL/GenBank/DDBJ databases">
        <authorList>
            <person name="Sheffer M."/>
        </authorList>
    </citation>
    <scope>NUCLEOTIDE SEQUENCE</scope>
</reference>
<comment type="caution">
    <text evidence="1">The sequence shown here is derived from an EMBL/GenBank/DDBJ whole genome shotgun (WGS) entry which is preliminary data.</text>
</comment>
<evidence type="ECO:0000313" key="2">
    <source>
        <dbReference type="Proteomes" id="UP000807504"/>
    </source>
</evidence>
<sequence>MCGLVRSGVPQRGGGGVGEGAGSGPLLVGVLVRVGTYSGRGSNNSAGALASSVLRFSAASKGVRAVSGGYPVSGGGCGLYCCRVFCVRRASVVGLGPEWMLVLCLVVWSPCGARIRTGRAGRV</sequence>
<gene>
    <name evidence="1" type="ORF">HNY73_019083</name>
</gene>
<proteinExistence type="predicted"/>
<keyword evidence="2" id="KW-1185">Reference proteome</keyword>
<dbReference type="EMBL" id="JABXBU010002228">
    <property type="protein sequence ID" value="KAF8771703.1"/>
    <property type="molecule type" value="Genomic_DNA"/>
</dbReference>
<evidence type="ECO:0000313" key="1">
    <source>
        <dbReference type="EMBL" id="KAF8771703.1"/>
    </source>
</evidence>
<reference evidence="1" key="1">
    <citation type="journal article" date="2020" name="bioRxiv">
        <title>Chromosome-level reference genome of the European wasp spider Argiope bruennichi: a resource for studies on range expansion and evolutionary adaptation.</title>
        <authorList>
            <person name="Sheffer M.M."/>
            <person name="Hoppe A."/>
            <person name="Krehenwinkel H."/>
            <person name="Uhl G."/>
            <person name="Kuss A.W."/>
            <person name="Jensen L."/>
            <person name="Jensen C."/>
            <person name="Gillespie R.G."/>
            <person name="Hoff K.J."/>
            <person name="Prost S."/>
        </authorList>
    </citation>
    <scope>NUCLEOTIDE SEQUENCE</scope>
</reference>